<dbReference type="PANTHER" id="PTHR10353">
    <property type="entry name" value="GLYCOSYL HYDROLASE"/>
    <property type="match status" value="1"/>
</dbReference>
<dbReference type="InParanoid" id="A0A6P8YE85"/>
<evidence type="ECO:0000313" key="4">
    <source>
        <dbReference type="Proteomes" id="UP000515158"/>
    </source>
</evidence>
<dbReference type="GO" id="GO:0005975">
    <property type="term" value="P:carbohydrate metabolic process"/>
    <property type="evidence" value="ECO:0007669"/>
    <property type="project" value="InterPro"/>
</dbReference>
<evidence type="ECO:0000256" key="2">
    <source>
        <dbReference type="SAM" id="MobiDB-lite"/>
    </source>
</evidence>
<gene>
    <name evidence="5" type="primary">LOC117640049</name>
</gene>
<comment type="similarity">
    <text evidence="1">Belongs to the glycosyl hydrolase 1 family.</text>
</comment>
<feature type="signal peptide" evidence="3">
    <location>
        <begin position="1"/>
        <end position="16"/>
    </location>
</feature>
<reference evidence="5" key="1">
    <citation type="submission" date="2025-08" db="UniProtKB">
        <authorList>
            <consortium name="RefSeq"/>
        </authorList>
    </citation>
    <scope>IDENTIFICATION</scope>
    <source>
        <tissue evidence="5">Total insect</tissue>
    </source>
</reference>
<dbReference type="RefSeq" id="XP_034232152.1">
    <property type="nucleotide sequence ID" value="XM_034376261.1"/>
</dbReference>
<dbReference type="Pfam" id="PF00232">
    <property type="entry name" value="Glyco_hydro_1"/>
    <property type="match status" value="1"/>
</dbReference>
<dbReference type="SUPFAM" id="SSF51445">
    <property type="entry name" value="(Trans)glycosidases"/>
    <property type="match status" value="1"/>
</dbReference>
<evidence type="ECO:0000313" key="5">
    <source>
        <dbReference type="RefSeq" id="XP_034232152.1"/>
    </source>
</evidence>
<protein>
    <submittedName>
        <fullName evidence="5">Beta-glucosidase 6</fullName>
    </submittedName>
</protein>
<keyword evidence="4" id="KW-1185">Reference proteome</keyword>
<feature type="chain" id="PRO_5028026055" evidence="3">
    <location>
        <begin position="17"/>
        <end position="578"/>
    </location>
</feature>
<dbReference type="KEGG" id="tpal:117640049"/>
<feature type="region of interest" description="Disordered" evidence="2">
    <location>
        <begin position="515"/>
        <end position="559"/>
    </location>
</feature>
<dbReference type="PRINTS" id="PR00131">
    <property type="entry name" value="GLHYDRLASE1"/>
</dbReference>
<dbReference type="Proteomes" id="UP000515158">
    <property type="component" value="Unplaced"/>
</dbReference>
<dbReference type="GO" id="GO:0008422">
    <property type="term" value="F:beta-glucosidase activity"/>
    <property type="evidence" value="ECO:0007669"/>
    <property type="project" value="TreeGrafter"/>
</dbReference>
<evidence type="ECO:0000256" key="3">
    <source>
        <dbReference type="SAM" id="SignalP"/>
    </source>
</evidence>
<sequence>MLRAVLLAALLAAAAANVVRVADRDDLVADVADVADEDADRYRVPDGMLWGAGVSALQTEGAWDADGKAESVADHVIFKGNLPTYTVNHAIAADSYHRFKEDVAAAKQLKLKMYKFSISWARVLPEANALKPNPAGVQFYHNLIDEIIKAGMTPVVTMYHFDHPQILEDQFKGWQSREMVYKFAEYSKFIFDEYASKVPIFVTINEPNMYCAYFTAQFVAAGFRTEAEVDPYQCIHNNILAHQAAYQFYQQGVKAGKWNGKVGYSTLLMQTNPATSNPEDVYATDIFNQLHAGTSLAPVVYGDYPQSIKTLLGDKLPKFTDVEKRDLVDSTDFIGLNIYFSLSASYNRFMNSTSSGVMSMVLGQMTNDIPFIDVAMNVPGGGSPMAAFTTINPSTIRDALLWTWKSYQKPIVITENGYGDMMGMGLHDKTRAAYFSAYLRSLVTTVKDYGVQVLAYSAWSLLDSFEFSGGYSRPFGLVHIDYEGQTLDRAIKDSSSFWTQLAETNVVPYVENPADASTTAAPTKPPTKPPTNPPTTDRTTPKSGTTQAPVSTTQRNSAATATVTALPLALLAWLLLAR</sequence>
<feature type="compositionally biased region" description="Pro residues" evidence="2">
    <location>
        <begin position="523"/>
        <end position="533"/>
    </location>
</feature>
<dbReference type="Gene3D" id="3.20.20.80">
    <property type="entry name" value="Glycosidases"/>
    <property type="match status" value="1"/>
</dbReference>
<dbReference type="PANTHER" id="PTHR10353:SF53">
    <property type="entry name" value="BETA-1,4-GLUCOSIDASE (EUROFUNG)"/>
    <property type="match status" value="1"/>
</dbReference>
<proteinExistence type="inferred from homology"/>
<dbReference type="InterPro" id="IPR001360">
    <property type="entry name" value="Glyco_hydro_1"/>
</dbReference>
<name>A0A6P8YE85_THRPL</name>
<dbReference type="OrthoDB" id="8192729at2759"/>
<evidence type="ECO:0000256" key="1">
    <source>
        <dbReference type="RuleBase" id="RU003690"/>
    </source>
</evidence>
<dbReference type="InterPro" id="IPR017853">
    <property type="entry name" value="GH"/>
</dbReference>
<accession>A0A6P8YE85</accession>
<dbReference type="GeneID" id="117640049"/>
<feature type="compositionally biased region" description="Polar residues" evidence="2">
    <location>
        <begin position="542"/>
        <end position="557"/>
    </location>
</feature>
<dbReference type="AlphaFoldDB" id="A0A6P8YE85"/>
<keyword evidence="3" id="KW-0732">Signal</keyword>
<organism evidence="5">
    <name type="scientific">Thrips palmi</name>
    <name type="common">Melon thrips</name>
    <dbReference type="NCBI Taxonomy" id="161013"/>
    <lineage>
        <taxon>Eukaryota</taxon>
        <taxon>Metazoa</taxon>
        <taxon>Ecdysozoa</taxon>
        <taxon>Arthropoda</taxon>
        <taxon>Hexapoda</taxon>
        <taxon>Insecta</taxon>
        <taxon>Pterygota</taxon>
        <taxon>Neoptera</taxon>
        <taxon>Paraneoptera</taxon>
        <taxon>Thysanoptera</taxon>
        <taxon>Terebrantia</taxon>
        <taxon>Thripoidea</taxon>
        <taxon>Thripidae</taxon>
        <taxon>Thrips</taxon>
    </lineage>
</organism>